<dbReference type="Proteomes" id="UP001232001">
    <property type="component" value="Chromosome"/>
</dbReference>
<sequence>MKKTILKLGKTLNKIEQQQINGGAVCWMHGFPCCGRCNYITGTCSEPCEPL</sequence>
<accession>A0ABY8L9F1</accession>
<dbReference type="EMBL" id="CP122539">
    <property type="protein sequence ID" value="WGH76860.1"/>
    <property type="molecule type" value="Genomic_DNA"/>
</dbReference>
<protein>
    <recommendedName>
        <fullName evidence="3">Bacteriocin</fullName>
    </recommendedName>
</protein>
<dbReference type="RefSeq" id="WP_279652720.1">
    <property type="nucleotide sequence ID" value="NZ_CP122539.1"/>
</dbReference>
<proteinExistence type="predicted"/>
<evidence type="ECO:0008006" key="3">
    <source>
        <dbReference type="Google" id="ProtNLM"/>
    </source>
</evidence>
<evidence type="ECO:0000313" key="1">
    <source>
        <dbReference type="EMBL" id="WGH76860.1"/>
    </source>
</evidence>
<name>A0ABY8L9F1_9FLAO</name>
<gene>
    <name evidence="1" type="ORF">P8625_06880</name>
</gene>
<organism evidence="1 2">
    <name type="scientific">Tenacibaculum tangerinum</name>
    <dbReference type="NCBI Taxonomy" id="3038772"/>
    <lineage>
        <taxon>Bacteria</taxon>
        <taxon>Pseudomonadati</taxon>
        <taxon>Bacteroidota</taxon>
        <taxon>Flavobacteriia</taxon>
        <taxon>Flavobacteriales</taxon>
        <taxon>Flavobacteriaceae</taxon>
        <taxon>Tenacibaculum</taxon>
    </lineage>
</organism>
<evidence type="ECO:0000313" key="2">
    <source>
        <dbReference type="Proteomes" id="UP001232001"/>
    </source>
</evidence>
<reference evidence="1 2" key="1">
    <citation type="submission" date="2023-04" db="EMBL/GenBank/DDBJ databases">
        <title>Tenacibaculum tangerinum sp. nov., isolated from sea tidal flat of South Korea.</title>
        <authorList>
            <person name="Lee S.H."/>
            <person name="Kim J.-J."/>
        </authorList>
    </citation>
    <scope>NUCLEOTIDE SEQUENCE [LARGE SCALE GENOMIC DNA]</scope>
    <source>
        <strain evidence="1 2">GRR-S3-23</strain>
    </source>
</reference>
<keyword evidence="2" id="KW-1185">Reference proteome</keyword>